<keyword evidence="1" id="KW-0732">Signal</keyword>
<sequence length="115" mass="13302">MLMLGVCGLSRLLSGLQQGTCLFWESVVYHGYYQACNRETCLCWESDGYYQTRNRETCLCWESVVYHDYYQACNREHAYVGSLWSITATIRPATGKHAYVGSLPKQLNLNKMRLQ</sequence>
<reference evidence="2" key="2">
    <citation type="submission" date="2020-11" db="EMBL/GenBank/DDBJ databases">
        <authorList>
            <person name="McCartney M.A."/>
            <person name="Auch B."/>
            <person name="Kono T."/>
            <person name="Mallez S."/>
            <person name="Becker A."/>
            <person name="Gohl D.M."/>
            <person name="Silverstein K.A.T."/>
            <person name="Koren S."/>
            <person name="Bechman K.B."/>
            <person name="Herman A."/>
            <person name="Abrahante J.E."/>
            <person name="Garbe J."/>
        </authorList>
    </citation>
    <scope>NUCLEOTIDE SEQUENCE</scope>
    <source>
        <strain evidence="2">Duluth1</strain>
        <tissue evidence="2">Whole animal</tissue>
    </source>
</reference>
<evidence type="ECO:0000313" key="3">
    <source>
        <dbReference type="Proteomes" id="UP000828390"/>
    </source>
</evidence>
<dbReference type="AlphaFoldDB" id="A0A9D4NAF9"/>
<proteinExistence type="predicted"/>
<comment type="caution">
    <text evidence="2">The sequence shown here is derived from an EMBL/GenBank/DDBJ whole genome shotgun (WGS) entry which is preliminary data.</text>
</comment>
<evidence type="ECO:0000256" key="1">
    <source>
        <dbReference type="SAM" id="SignalP"/>
    </source>
</evidence>
<name>A0A9D4NAF9_DREPO</name>
<protein>
    <submittedName>
        <fullName evidence="2">Uncharacterized protein</fullName>
    </submittedName>
</protein>
<reference evidence="2" key="1">
    <citation type="journal article" date="2019" name="bioRxiv">
        <title>The Genome of the Zebra Mussel, Dreissena polymorpha: A Resource for Invasive Species Research.</title>
        <authorList>
            <person name="McCartney M.A."/>
            <person name="Auch B."/>
            <person name="Kono T."/>
            <person name="Mallez S."/>
            <person name="Zhang Y."/>
            <person name="Obille A."/>
            <person name="Becker A."/>
            <person name="Abrahante J.E."/>
            <person name="Garbe J."/>
            <person name="Badalamenti J.P."/>
            <person name="Herman A."/>
            <person name="Mangelson H."/>
            <person name="Liachko I."/>
            <person name="Sullivan S."/>
            <person name="Sone E.D."/>
            <person name="Koren S."/>
            <person name="Silverstein K.A.T."/>
            <person name="Beckman K.B."/>
            <person name="Gohl D.M."/>
        </authorList>
    </citation>
    <scope>NUCLEOTIDE SEQUENCE</scope>
    <source>
        <strain evidence="2">Duluth1</strain>
        <tissue evidence="2">Whole animal</tissue>
    </source>
</reference>
<organism evidence="2 3">
    <name type="scientific">Dreissena polymorpha</name>
    <name type="common">Zebra mussel</name>
    <name type="synonym">Mytilus polymorpha</name>
    <dbReference type="NCBI Taxonomy" id="45954"/>
    <lineage>
        <taxon>Eukaryota</taxon>
        <taxon>Metazoa</taxon>
        <taxon>Spiralia</taxon>
        <taxon>Lophotrochozoa</taxon>
        <taxon>Mollusca</taxon>
        <taxon>Bivalvia</taxon>
        <taxon>Autobranchia</taxon>
        <taxon>Heteroconchia</taxon>
        <taxon>Euheterodonta</taxon>
        <taxon>Imparidentia</taxon>
        <taxon>Neoheterodontei</taxon>
        <taxon>Myida</taxon>
        <taxon>Dreissenoidea</taxon>
        <taxon>Dreissenidae</taxon>
        <taxon>Dreissena</taxon>
    </lineage>
</organism>
<keyword evidence="3" id="KW-1185">Reference proteome</keyword>
<gene>
    <name evidence="2" type="ORF">DPMN_016090</name>
</gene>
<accession>A0A9D4NAF9</accession>
<dbReference type="EMBL" id="JAIWYP010000001">
    <property type="protein sequence ID" value="KAH3891980.1"/>
    <property type="molecule type" value="Genomic_DNA"/>
</dbReference>
<evidence type="ECO:0000313" key="2">
    <source>
        <dbReference type="EMBL" id="KAH3891980.1"/>
    </source>
</evidence>
<dbReference type="Proteomes" id="UP000828390">
    <property type="component" value="Unassembled WGS sequence"/>
</dbReference>
<feature type="chain" id="PRO_5039198988" evidence="1">
    <location>
        <begin position="16"/>
        <end position="115"/>
    </location>
</feature>
<feature type="signal peptide" evidence="1">
    <location>
        <begin position="1"/>
        <end position="15"/>
    </location>
</feature>